<dbReference type="InterPro" id="IPR036874">
    <property type="entry name" value="Carbonic_anhydrase_sf"/>
</dbReference>
<comment type="catalytic activity">
    <reaction evidence="6 8">
        <text>hydrogencarbonate + H(+) = CO2 + H2O</text>
        <dbReference type="Rhea" id="RHEA:10748"/>
        <dbReference type="ChEBI" id="CHEBI:15377"/>
        <dbReference type="ChEBI" id="CHEBI:15378"/>
        <dbReference type="ChEBI" id="CHEBI:16526"/>
        <dbReference type="ChEBI" id="CHEBI:17544"/>
        <dbReference type="EC" id="4.2.1.1"/>
    </reaction>
</comment>
<keyword evidence="3 7" id="KW-0479">Metal-binding</keyword>
<dbReference type="PANTHER" id="PTHR11002:SF76">
    <property type="entry name" value="CARBONIC ANHYDRASE"/>
    <property type="match status" value="1"/>
</dbReference>
<evidence type="ECO:0000256" key="9">
    <source>
        <dbReference type="SAM" id="SignalP"/>
    </source>
</evidence>
<dbReference type="EMBL" id="JAACJL010000015">
    <property type="protein sequence ID" value="KAF4621038.1"/>
    <property type="molecule type" value="Genomic_DNA"/>
</dbReference>
<dbReference type="SMART" id="SM00947">
    <property type="entry name" value="Pro_CA"/>
    <property type="match status" value="1"/>
</dbReference>
<keyword evidence="11" id="KW-1185">Reference proteome</keyword>
<feature type="binding site" evidence="7">
    <location>
        <position position="91"/>
    </location>
    <ligand>
        <name>Zn(2+)</name>
        <dbReference type="ChEBI" id="CHEBI:29105"/>
    </ligand>
</feature>
<dbReference type="Proteomes" id="UP000521872">
    <property type="component" value="Unassembled WGS sequence"/>
</dbReference>
<dbReference type="GO" id="GO:0004089">
    <property type="term" value="F:carbonate dehydratase activity"/>
    <property type="evidence" value="ECO:0007669"/>
    <property type="project" value="UniProtKB-UniRule"/>
</dbReference>
<comment type="function">
    <text evidence="8">Reversible hydration of carbon dioxide.</text>
</comment>
<evidence type="ECO:0000256" key="8">
    <source>
        <dbReference type="RuleBase" id="RU003956"/>
    </source>
</evidence>
<evidence type="ECO:0000256" key="1">
    <source>
        <dbReference type="ARBA" id="ARBA00006217"/>
    </source>
</evidence>
<accession>A0A8H4R1B5</accession>
<keyword evidence="4 7" id="KW-0862">Zinc</keyword>
<feature type="binding site" evidence="7">
    <location>
        <position position="145"/>
    </location>
    <ligand>
        <name>Zn(2+)</name>
        <dbReference type="ChEBI" id="CHEBI:29105"/>
    </ligand>
</feature>
<proteinExistence type="inferred from homology"/>
<keyword evidence="9" id="KW-0732">Signal</keyword>
<dbReference type="AlphaFoldDB" id="A0A8H4R1B5"/>
<dbReference type="PANTHER" id="PTHR11002">
    <property type="entry name" value="CARBONIC ANHYDRASE"/>
    <property type="match status" value="1"/>
</dbReference>
<comment type="similarity">
    <text evidence="1 8">Belongs to the beta-class carbonic anhydrase family.</text>
</comment>
<comment type="cofactor">
    <cofactor evidence="7">
        <name>Zn(2+)</name>
        <dbReference type="ChEBI" id="CHEBI:29105"/>
    </cofactor>
    <text evidence="7">Binds 1 zinc ion per subunit.</text>
</comment>
<gene>
    <name evidence="10" type="ORF">D9613_000363</name>
</gene>
<dbReference type="Gene3D" id="3.40.1050.10">
    <property type="entry name" value="Carbonic anhydrase"/>
    <property type="match status" value="1"/>
</dbReference>
<evidence type="ECO:0000313" key="11">
    <source>
        <dbReference type="Proteomes" id="UP000521872"/>
    </source>
</evidence>
<dbReference type="EC" id="4.2.1.1" evidence="2 8"/>
<feature type="chain" id="PRO_5034385965" description="Carbonic anhydrase" evidence="9">
    <location>
        <begin position="22"/>
        <end position="311"/>
    </location>
</feature>
<evidence type="ECO:0000256" key="7">
    <source>
        <dbReference type="PIRSR" id="PIRSR601765-1"/>
    </source>
</evidence>
<feature type="signal peptide" evidence="9">
    <location>
        <begin position="1"/>
        <end position="21"/>
    </location>
</feature>
<comment type="caution">
    <text evidence="10">The sequence shown here is derived from an EMBL/GenBank/DDBJ whole genome shotgun (WGS) entry which is preliminary data.</text>
</comment>
<name>A0A8H4R1B5_9AGAR</name>
<evidence type="ECO:0000256" key="2">
    <source>
        <dbReference type="ARBA" id="ARBA00012925"/>
    </source>
</evidence>
<dbReference type="InterPro" id="IPR001765">
    <property type="entry name" value="Carbonic_anhydrase"/>
</dbReference>
<evidence type="ECO:0000256" key="3">
    <source>
        <dbReference type="ARBA" id="ARBA00022723"/>
    </source>
</evidence>
<evidence type="ECO:0000256" key="6">
    <source>
        <dbReference type="ARBA" id="ARBA00048348"/>
    </source>
</evidence>
<sequence>MTTATFFAFTYLFMSSLLVSAHPVVVDLSPRPPSTQGSLQAPSVGQPNATRGIHSLQDLFDGNTRFRQSARVDAQKLANEEPSFMFLGCTDNRLSPGSIFNAPAGSILAHNNIGNQYSPKDASAESAIAYAVEDLHVQHIIVLGHYGCKGAETAITGSNNASRYIRNWVKSITELYTTSRRREIVILRDSRKPKRGRDAGVKTPPPASDAGFRALVEENVKRTVDELQKSAVLTEAYKKNNSGYHTFVHGFVYDEVTGVVHDLGISFGPRGVPIPHVPFKALAAARNYHRGNDRPHISKGKSWEFSSYFNS</sequence>
<evidence type="ECO:0000256" key="4">
    <source>
        <dbReference type="ARBA" id="ARBA00022833"/>
    </source>
</evidence>
<keyword evidence="5 8" id="KW-0456">Lyase</keyword>
<protein>
    <recommendedName>
        <fullName evidence="2 8">Carbonic anhydrase</fullName>
        <ecNumber evidence="2 8">4.2.1.1</ecNumber>
    </recommendedName>
    <alternativeName>
        <fullName evidence="8">Carbonate dehydratase</fullName>
    </alternativeName>
</protein>
<organism evidence="10 11">
    <name type="scientific">Agrocybe pediades</name>
    <dbReference type="NCBI Taxonomy" id="84607"/>
    <lineage>
        <taxon>Eukaryota</taxon>
        <taxon>Fungi</taxon>
        <taxon>Dikarya</taxon>
        <taxon>Basidiomycota</taxon>
        <taxon>Agaricomycotina</taxon>
        <taxon>Agaricomycetes</taxon>
        <taxon>Agaricomycetidae</taxon>
        <taxon>Agaricales</taxon>
        <taxon>Agaricineae</taxon>
        <taxon>Strophariaceae</taxon>
        <taxon>Agrocybe</taxon>
    </lineage>
</organism>
<dbReference type="Pfam" id="PF00484">
    <property type="entry name" value="Pro_CA"/>
    <property type="match status" value="1"/>
</dbReference>
<dbReference type="SUPFAM" id="SSF53056">
    <property type="entry name" value="beta-carbonic anhydrase, cab"/>
    <property type="match status" value="1"/>
</dbReference>
<reference evidence="10 11" key="1">
    <citation type="submission" date="2019-12" db="EMBL/GenBank/DDBJ databases">
        <authorList>
            <person name="Floudas D."/>
            <person name="Bentzer J."/>
            <person name="Ahren D."/>
            <person name="Johansson T."/>
            <person name="Persson P."/>
            <person name="Tunlid A."/>
        </authorList>
    </citation>
    <scope>NUCLEOTIDE SEQUENCE [LARGE SCALE GENOMIC DNA]</scope>
    <source>
        <strain evidence="10 11">CBS 102.39</strain>
    </source>
</reference>
<feature type="binding site" evidence="7">
    <location>
        <position position="148"/>
    </location>
    <ligand>
        <name>Zn(2+)</name>
        <dbReference type="ChEBI" id="CHEBI:29105"/>
    </ligand>
</feature>
<evidence type="ECO:0000313" key="10">
    <source>
        <dbReference type="EMBL" id="KAF4621038.1"/>
    </source>
</evidence>
<feature type="binding site" evidence="7">
    <location>
        <position position="89"/>
    </location>
    <ligand>
        <name>Zn(2+)</name>
        <dbReference type="ChEBI" id="CHEBI:29105"/>
    </ligand>
</feature>
<evidence type="ECO:0000256" key="5">
    <source>
        <dbReference type="ARBA" id="ARBA00023239"/>
    </source>
</evidence>
<dbReference type="GO" id="GO:0008270">
    <property type="term" value="F:zinc ion binding"/>
    <property type="evidence" value="ECO:0007669"/>
    <property type="project" value="UniProtKB-UniRule"/>
</dbReference>